<dbReference type="OrthoDB" id="9809488at2"/>
<dbReference type="InterPro" id="IPR011055">
    <property type="entry name" value="Dup_hybrid_motif"/>
</dbReference>
<sequence>MRAVYLKKKQFFLGFVFVISCIICIFVASEPVRSRTAEVKSVPVETLKQQQQQLQQQHQEVVKERTKLTNLQNVAEDRLNNLQQNLQTTNSQIQDSENRLQLATQSLQQLQAELATAENSFLDRQNATTARLRFLQRSPNHQGWAVLLQSGSISDFLSRRRHLRMVYQADQSILGKLTEAANQIIQQKTNVEQVKNEISLIRQQLLAQKSDYQAQSTSQGELIQRLNSDRIALAAAENQLQQDSQAIGNLIQQKITEAKARETAAKALGKRFLEGTGIFGFPSDAPISSPFGWRMHPVLGYRRLHTGMDFAGAYGSVIRAADSGTVIFAGWYGGYGNAVIISHGKNITTLYGHSSQLYVLEGQSVQRGQPIAAVGSTGLSTGPHLHFEVRRDGTPIDPAGFL</sequence>
<dbReference type="Proteomes" id="UP000218238">
    <property type="component" value="Unassembled WGS sequence"/>
</dbReference>
<dbReference type="InterPro" id="IPR016047">
    <property type="entry name" value="M23ase_b-sheet_dom"/>
</dbReference>
<dbReference type="PROSITE" id="PS51257">
    <property type="entry name" value="PROKAR_LIPOPROTEIN"/>
    <property type="match status" value="1"/>
</dbReference>
<evidence type="ECO:0000256" key="3">
    <source>
        <dbReference type="SAM" id="Phobius"/>
    </source>
</evidence>
<proteinExistence type="predicted"/>
<accession>A0A2A2TPT1</accession>
<protein>
    <submittedName>
        <fullName evidence="5">Peptidase M23</fullName>
    </submittedName>
</protein>
<gene>
    <name evidence="5" type="ORF">CK510_01965</name>
</gene>
<comment type="caution">
    <text evidence="5">The sequence shown here is derived from an EMBL/GenBank/DDBJ whole genome shotgun (WGS) entry which is preliminary data.</text>
</comment>
<feature type="coiled-coil region" evidence="2">
    <location>
        <begin position="44"/>
        <end position="127"/>
    </location>
</feature>
<evidence type="ECO:0000256" key="1">
    <source>
        <dbReference type="ARBA" id="ARBA00022729"/>
    </source>
</evidence>
<keyword evidence="3" id="KW-0472">Membrane</keyword>
<keyword evidence="3" id="KW-1133">Transmembrane helix</keyword>
<evidence type="ECO:0000256" key="2">
    <source>
        <dbReference type="SAM" id="Coils"/>
    </source>
</evidence>
<dbReference type="PANTHER" id="PTHR21666:SF289">
    <property type="entry name" value="L-ALA--D-GLU ENDOPEPTIDASE"/>
    <property type="match status" value="1"/>
</dbReference>
<keyword evidence="6" id="KW-1185">Reference proteome</keyword>
<dbReference type="CDD" id="cd12797">
    <property type="entry name" value="M23_peptidase"/>
    <property type="match status" value="1"/>
</dbReference>
<name>A0A2A2TPT1_9CYAN</name>
<reference evidence="5 6" key="1">
    <citation type="submission" date="2017-08" db="EMBL/GenBank/DDBJ databases">
        <title>Draft genome sequence of filamentous cyanobacterium Calothrix elsteri CCALA 953.</title>
        <authorList>
            <person name="Gagunashvili A.N."/>
            <person name="Elster J."/>
            <person name="Andresson O.S."/>
        </authorList>
    </citation>
    <scope>NUCLEOTIDE SEQUENCE [LARGE SCALE GENOMIC DNA]</scope>
    <source>
        <strain evidence="5 6">CCALA 953</strain>
    </source>
</reference>
<dbReference type="RefSeq" id="WP_095720083.1">
    <property type="nucleotide sequence ID" value="NZ_NTFS01000011.1"/>
</dbReference>
<dbReference type="InterPro" id="IPR050570">
    <property type="entry name" value="Cell_wall_metabolism_enzyme"/>
</dbReference>
<evidence type="ECO:0000313" key="5">
    <source>
        <dbReference type="EMBL" id="PAX60417.1"/>
    </source>
</evidence>
<dbReference type="PANTHER" id="PTHR21666">
    <property type="entry name" value="PEPTIDASE-RELATED"/>
    <property type="match status" value="1"/>
</dbReference>
<dbReference type="EMBL" id="NTFS01000011">
    <property type="protein sequence ID" value="PAX60417.1"/>
    <property type="molecule type" value="Genomic_DNA"/>
</dbReference>
<dbReference type="SUPFAM" id="SSF51261">
    <property type="entry name" value="Duplicated hybrid motif"/>
    <property type="match status" value="1"/>
</dbReference>
<dbReference type="Pfam" id="PF01551">
    <property type="entry name" value="Peptidase_M23"/>
    <property type="match status" value="1"/>
</dbReference>
<feature type="domain" description="M23ase beta-sheet core" evidence="4">
    <location>
        <begin position="304"/>
        <end position="398"/>
    </location>
</feature>
<feature type="transmembrane region" description="Helical" evidence="3">
    <location>
        <begin position="12"/>
        <end position="29"/>
    </location>
</feature>
<dbReference type="AlphaFoldDB" id="A0A2A2TPT1"/>
<evidence type="ECO:0000313" key="6">
    <source>
        <dbReference type="Proteomes" id="UP000218238"/>
    </source>
</evidence>
<feature type="coiled-coil region" evidence="2">
    <location>
        <begin position="177"/>
        <end position="204"/>
    </location>
</feature>
<evidence type="ECO:0000259" key="4">
    <source>
        <dbReference type="Pfam" id="PF01551"/>
    </source>
</evidence>
<dbReference type="GO" id="GO:0004222">
    <property type="term" value="F:metalloendopeptidase activity"/>
    <property type="evidence" value="ECO:0007669"/>
    <property type="project" value="TreeGrafter"/>
</dbReference>
<keyword evidence="3" id="KW-0812">Transmembrane</keyword>
<keyword evidence="1" id="KW-0732">Signal</keyword>
<keyword evidence="2" id="KW-0175">Coiled coil</keyword>
<dbReference type="Gene3D" id="6.10.250.3150">
    <property type="match status" value="1"/>
</dbReference>
<organism evidence="5 6">
    <name type="scientific">Brunnivagina elsteri CCALA 953</name>
    <dbReference type="NCBI Taxonomy" id="987040"/>
    <lineage>
        <taxon>Bacteria</taxon>
        <taxon>Bacillati</taxon>
        <taxon>Cyanobacteriota</taxon>
        <taxon>Cyanophyceae</taxon>
        <taxon>Nostocales</taxon>
        <taxon>Calotrichaceae</taxon>
        <taxon>Brunnivagina</taxon>
    </lineage>
</organism>
<dbReference type="Gene3D" id="2.70.70.10">
    <property type="entry name" value="Glucose Permease (Domain IIA)"/>
    <property type="match status" value="1"/>
</dbReference>